<organism evidence="2 3">
    <name type="scientific">Triticum turgidum subsp. durum</name>
    <name type="common">Durum wheat</name>
    <name type="synonym">Triticum durum</name>
    <dbReference type="NCBI Taxonomy" id="4567"/>
    <lineage>
        <taxon>Eukaryota</taxon>
        <taxon>Viridiplantae</taxon>
        <taxon>Streptophyta</taxon>
        <taxon>Embryophyta</taxon>
        <taxon>Tracheophyta</taxon>
        <taxon>Spermatophyta</taxon>
        <taxon>Magnoliopsida</taxon>
        <taxon>Liliopsida</taxon>
        <taxon>Poales</taxon>
        <taxon>Poaceae</taxon>
        <taxon>BOP clade</taxon>
        <taxon>Pooideae</taxon>
        <taxon>Triticodae</taxon>
        <taxon>Triticeae</taxon>
        <taxon>Triticinae</taxon>
        <taxon>Triticum</taxon>
    </lineage>
</organism>
<dbReference type="Gramene" id="TRITD6Bv1G225790.1">
    <property type="protein sequence ID" value="TRITD6Bv1G225790.1"/>
    <property type="gene ID" value="TRITD6Bv1G225790"/>
</dbReference>
<sequence length="139" mass="14483">MARRSGTQGDGGHGRWRWAQAAPAAGLRDGASLRPASPIRLLGCGMEAMAMPPSLPAVSGASWWPQSFPAGSKGASSSGGRQHAHAAAASRARTQQQLAQHHPQKLANHPSAADHDAKNKDAPQMRVQQVLEGCIKLSG</sequence>
<feature type="region of interest" description="Disordered" evidence="1">
    <location>
        <begin position="56"/>
        <end position="120"/>
    </location>
</feature>
<gene>
    <name evidence="2" type="ORF">TRITD_6Bv1G225790</name>
</gene>
<dbReference type="Proteomes" id="UP000324705">
    <property type="component" value="Chromosome 6B"/>
</dbReference>
<accession>A0A9R0YXV3</accession>
<dbReference type="AlphaFoldDB" id="A0A9R0YXV3"/>
<proteinExistence type="predicted"/>
<keyword evidence="3" id="KW-1185">Reference proteome</keyword>
<name>A0A9R0YXV3_TRITD</name>
<evidence type="ECO:0000313" key="2">
    <source>
        <dbReference type="EMBL" id="VAI63785.1"/>
    </source>
</evidence>
<evidence type="ECO:0000256" key="1">
    <source>
        <dbReference type="SAM" id="MobiDB-lite"/>
    </source>
</evidence>
<dbReference type="EMBL" id="LT934122">
    <property type="protein sequence ID" value="VAI63785.1"/>
    <property type="molecule type" value="Genomic_DNA"/>
</dbReference>
<protein>
    <submittedName>
        <fullName evidence="2">Uncharacterized protein</fullName>
    </submittedName>
</protein>
<reference evidence="2 3" key="1">
    <citation type="submission" date="2017-09" db="EMBL/GenBank/DDBJ databases">
        <authorList>
            <consortium name="International Durum Wheat Genome Sequencing Consortium (IDWGSC)"/>
            <person name="Milanesi L."/>
        </authorList>
    </citation>
    <scope>NUCLEOTIDE SEQUENCE [LARGE SCALE GENOMIC DNA]</scope>
    <source>
        <strain evidence="3">cv. Svevo</strain>
    </source>
</reference>
<evidence type="ECO:0000313" key="3">
    <source>
        <dbReference type="Proteomes" id="UP000324705"/>
    </source>
</evidence>
<feature type="compositionally biased region" description="Low complexity" evidence="1">
    <location>
        <begin position="70"/>
        <end position="100"/>
    </location>
</feature>